<evidence type="ECO:0000259" key="1">
    <source>
        <dbReference type="PROSITE" id="PS50011"/>
    </source>
</evidence>
<evidence type="ECO:0000313" key="2">
    <source>
        <dbReference type="EMBL" id="KAF9508533.1"/>
    </source>
</evidence>
<dbReference type="AlphaFoldDB" id="A0A9P6AMJ2"/>
<feature type="domain" description="Protein kinase" evidence="1">
    <location>
        <begin position="1"/>
        <end position="90"/>
    </location>
</feature>
<dbReference type="OrthoDB" id="3271139at2759"/>
<dbReference type="SUPFAM" id="SSF56112">
    <property type="entry name" value="Protein kinase-like (PK-like)"/>
    <property type="match status" value="1"/>
</dbReference>
<name>A0A9P6AMJ2_9AGAM</name>
<dbReference type="Gene3D" id="1.10.510.10">
    <property type="entry name" value="Transferase(Phosphotransferase) domain 1"/>
    <property type="match status" value="1"/>
</dbReference>
<dbReference type="EMBL" id="MU129057">
    <property type="protein sequence ID" value="KAF9508533.1"/>
    <property type="molecule type" value="Genomic_DNA"/>
</dbReference>
<dbReference type="Proteomes" id="UP000886523">
    <property type="component" value="Unassembled WGS sequence"/>
</dbReference>
<dbReference type="InterPro" id="IPR011009">
    <property type="entry name" value="Kinase-like_dom_sf"/>
</dbReference>
<dbReference type="Pfam" id="PF17667">
    <property type="entry name" value="Pkinase_fungal"/>
    <property type="match status" value="1"/>
</dbReference>
<reference evidence="2" key="1">
    <citation type="journal article" date="2020" name="Nat. Commun.">
        <title>Large-scale genome sequencing of mycorrhizal fungi provides insights into the early evolution of symbiotic traits.</title>
        <authorList>
            <person name="Miyauchi S."/>
            <person name="Kiss E."/>
            <person name="Kuo A."/>
            <person name="Drula E."/>
            <person name="Kohler A."/>
            <person name="Sanchez-Garcia M."/>
            <person name="Morin E."/>
            <person name="Andreopoulos B."/>
            <person name="Barry K.W."/>
            <person name="Bonito G."/>
            <person name="Buee M."/>
            <person name="Carver A."/>
            <person name="Chen C."/>
            <person name="Cichocki N."/>
            <person name="Clum A."/>
            <person name="Culley D."/>
            <person name="Crous P.W."/>
            <person name="Fauchery L."/>
            <person name="Girlanda M."/>
            <person name="Hayes R.D."/>
            <person name="Keri Z."/>
            <person name="LaButti K."/>
            <person name="Lipzen A."/>
            <person name="Lombard V."/>
            <person name="Magnuson J."/>
            <person name="Maillard F."/>
            <person name="Murat C."/>
            <person name="Nolan M."/>
            <person name="Ohm R.A."/>
            <person name="Pangilinan J."/>
            <person name="Pereira M.F."/>
            <person name="Perotto S."/>
            <person name="Peter M."/>
            <person name="Pfister S."/>
            <person name="Riley R."/>
            <person name="Sitrit Y."/>
            <person name="Stielow J.B."/>
            <person name="Szollosi G."/>
            <person name="Zifcakova L."/>
            <person name="Stursova M."/>
            <person name="Spatafora J.W."/>
            <person name="Tedersoo L."/>
            <person name="Vaario L.M."/>
            <person name="Yamada A."/>
            <person name="Yan M."/>
            <person name="Wang P."/>
            <person name="Xu J."/>
            <person name="Bruns T."/>
            <person name="Baldrian P."/>
            <person name="Vilgalys R."/>
            <person name="Dunand C."/>
            <person name="Henrissat B."/>
            <person name="Grigoriev I.V."/>
            <person name="Hibbett D."/>
            <person name="Nagy L.G."/>
            <person name="Martin F.M."/>
        </authorList>
    </citation>
    <scope>NUCLEOTIDE SEQUENCE</scope>
    <source>
        <strain evidence="2">UP504</strain>
    </source>
</reference>
<organism evidence="2 3">
    <name type="scientific">Hydnum rufescens UP504</name>
    <dbReference type="NCBI Taxonomy" id="1448309"/>
    <lineage>
        <taxon>Eukaryota</taxon>
        <taxon>Fungi</taxon>
        <taxon>Dikarya</taxon>
        <taxon>Basidiomycota</taxon>
        <taxon>Agaricomycotina</taxon>
        <taxon>Agaricomycetes</taxon>
        <taxon>Cantharellales</taxon>
        <taxon>Hydnaceae</taxon>
        <taxon>Hydnum</taxon>
    </lineage>
</organism>
<gene>
    <name evidence="2" type="ORF">BS47DRAFT_220304</name>
</gene>
<proteinExistence type="predicted"/>
<dbReference type="InterPro" id="IPR040976">
    <property type="entry name" value="Pkinase_fungal"/>
</dbReference>
<accession>A0A9P6AMJ2</accession>
<comment type="caution">
    <text evidence="2">The sequence shown here is derived from an EMBL/GenBank/DDBJ whole genome shotgun (WGS) entry which is preliminary data.</text>
</comment>
<dbReference type="GO" id="GO:0004672">
    <property type="term" value="F:protein kinase activity"/>
    <property type="evidence" value="ECO:0007669"/>
    <property type="project" value="InterPro"/>
</dbReference>
<dbReference type="GO" id="GO:0005524">
    <property type="term" value="F:ATP binding"/>
    <property type="evidence" value="ECO:0007669"/>
    <property type="project" value="InterPro"/>
</dbReference>
<dbReference type="InterPro" id="IPR000719">
    <property type="entry name" value="Prot_kinase_dom"/>
</dbReference>
<sequence length="90" mass="9839">MSLTEVVEVLAGIFTALEFLRCAGWVHRDVSLGNILSCNSTAKLAEYARKIGDTTSQDIGMGTNAFMSIEVSWASTYLGLQQGLLYCIMR</sequence>
<protein>
    <recommendedName>
        <fullName evidence="1">Protein kinase domain-containing protein</fullName>
    </recommendedName>
</protein>
<keyword evidence="3" id="KW-1185">Reference proteome</keyword>
<dbReference type="PROSITE" id="PS50011">
    <property type="entry name" value="PROTEIN_KINASE_DOM"/>
    <property type="match status" value="1"/>
</dbReference>
<evidence type="ECO:0000313" key="3">
    <source>
        <dbReference type="Proteomes" id="UP000886523"/>
    </source>
</evidence>